<dbReference type="EMBL" id="JBHSNO010000008">
    <property type="protein sequence ID" value="MFC5590673.1"/>
    <property type="molecule type" value="Genomic_DNA"/>
</dbReference>
<evidence type="ECO:0000313" key="3">
    <source>
        <dbReference type="Proteomes" id="UP001596109"/>
    </source>
</evidence>
<reference evidence="3" key="1">
    <citation type="journal article" date="2019" name="Int. J. Syst. Evol. Microbiol.">
        <title>The Global Catalogue of Microorganisms (GCM) 10K type strain sequencing project: providing services to taxonomists for standard genome sequencing and annotation.</title>
        <authorList>
            <consortium name="The Broad Institute Genomics Platform"/>
            <consortium name="The Broad Institute Genome Sequencing Center for Infectious Disease"/>
            <person name="Wu L."/>
            <person name="Ma J."/>
        </authorList>
    </citation>
    <scope>NUCLEOTIDE SEQUENCE [LARGE SCALE GENOMIC DNA]</scope>
    <source>
        <strain evidence="3">CGMCC 4.1434</strain>
    </source>
</reference>
<dbReference type="SUPFAM" id="SSF82171">
    <property type="entry name" value="DPP6 N-terminal domain-like"/>
    <property type="match status" value="1"/>
</dbReference>
<protein>
    <recommendedName>
        <fullName evidence="4">Lipoprotein</fullName>
    </recommendedName>
</protein>
<keyword evidence="3" id="KW-1185">Reference proteome</keyword>
<dbReference type="InterPro" id="IPR011042">
    <property type="entry name" value="6-blade_b-propeller_TolB-like"/>
</dbReference>
<name>A0ABW0TNY8_9BACL</name>
<proteinExistence type="predicted"/>
<evidence type="ECO:0000313" key="2">
    <source>
        <dbReference type="EMBL" id="MFC5590673.1"/>
    </source>
</evidence>
<dbReference type="RefSeq" id="WP_381437467.1">
    <property type="nucleotide sequence ID" value="NZ_JBHSNO010000008.1"/>
</dbReference>
<accession>A0ABW0TNY8</accession>
<evidence type="ECO:0000256" key="1">
    <source>
        <dbReference type="SAM" id="SignalP"/>
    </source>
</evidence>
<feature type="chain" id="PRO_5047068338" description="Lipoprotein" evidence="1">
    <location>
        <begin position="28"/>
        <end position="366"/>
    </location>
</feature>
<dbReference type="Gene3D" id="2.120.10.30">
    <property type="entry name" value="TolB, C-terminal domain"/>
    <property type="match status" value="1"/>
</dbReference>
<gene>
    <name evidence="2" type="ORF">ACFPRA_17340</name>
</gene>
<comment type="caution">
    <text evidence="2">The sequence shown here is derived from an EMBL/GenBank/DDBJ whole genome shotgun (WGS) entry which is preliminary data.</text>
</comment>
<sequence length="366" mass="40987">MKGKRKGLAFLVAVSILAAGCSTHGNAQIQETVIVNEDVQLESSLADSNLEVSRQQDIEIGRNITNQKFHKVIYGEKIYFNEEGKFYSLDFKTGEEKKLADQEVREISGNGNWALAYEEGKIFIHNLKNGKVQLLENGSPEDSRFVGDEVAYFDYNTHTLSLISIEKNETAIWDLSKYEDATISSIKKTGDDVYIAARSEENGYGVYQLTDQGQINTVANFGGEDTQFNDFDLLQDGSLLFNGTYDGKTGIYYWDKTTNGVQQLVSGGKDSEGIWVPFYNLSPDESKIMFDMPVQIEGDFKTNVYMAEIADGQLTNSVRIMENTDDLYAVISLSGHWSEDSKTAYITTSKDNHERVGDIAVFQLKE</sequence>
<dbReference type="Proteomes" id="UP001596109">
    <property type="component" value="Unassembled WGS sequence"/>
</dbReference>
<feature type="signal peptide" evidence="1">
    <location>
        <begin position="1"/>
        <end position="27"/>
    </location>
</feature>
<evidence type="ECO:0008006" key="4">
    <source>
        <dbReference type="Google" id="ProtNLM"/>
    </source>
</evidence>
<keyword evidence="1" id="KW-0732">Signal</keyword>
<dbReference type="PROSITE" id="PS51257">
    <property type="entry name" value="PROKAR_LIPOPROTEIN"/>
    <property type="match status" value="1"/>
</dbReference>
<organism evidence="2 3">
    <name type="scientific">Sporosarcina soli</name>
    <dbReference type="NCBI Taxonomy" id="334736"/>
    <lineage>
        <taxon>Bacteria</taxon>
        <taxon>Bacillati</taxon>
        <taxon>Bacillota</taxon>
        <taxon>Bacilli</taxon>
        <taxon>Bacillales</taxon>
        <taxon>Caryophanaceae</taxon>
        <taxon>Sporosarcina</taxon>
    </lineage>
</organism>